<dbReference type="FunFam" id="3.30.300.20:FF:000004">
    <property type="entry name" value="GTPase Der"/>
    <property type="match status" value="1"/>
</dbReference>
<proteinExistence type="inferred from homology"/>
<feature type="domain" description="EngA-type G" evidence="11">
    <location>
        <begin position="174"/>
        <end position="349"/>
    </location>
</feature>
<keyword evidence="13" id="KW-1185">Reference proteome</keyword>
<dbReference type="PROSITE" id="PS51712">
    <property type="entry name" value="G_ENGA"/>
    <property type="match status" value="2"/>
</dbReference>
<evidence type="ECO:0000256" key="9">
    <source>
        <dbReference type="PROSITE-ProRule" id="PRU01049"/>
    </source>
</evidence>
<dbReference type="NCBIfam" id="TIGR00231">
    <property type="entry name" value="small_GTP"/>
    <property type="match status" value="2"/>
</dbReference>
<dbReference type="PANTHER" id="PTHR43834:SF6">
    <property type="entry name" value="GTPASE DER"/>
    <property type="match status" value="1"/>
</dbReference>
<keyword evidence="5 8" id="KW-0547">Nucleotide-binding</keyword>
<keyword evidence="4 10" id="KW-0677">Repeat</keyword>
<dbReference type="GO" id="GO:0043022">
    <property type="term" value="F:ribosome binding"/>
    <property type="evidence" value="ECO:0007669"/>
    <property type="project" value="TreeGrafter"/>
</dbReference>
<dbReference type="PIRSF" id="PIRSF006485">
    <property type="entry name" value="GTP-binding_EngA"/>
    <property type="match status" value="1"/>
</dbReference>
<evidence type="ECO:0000256" key="7">
    <source>
        <dbReference type="ARBA" id="ARBA00032345"/>
    </source>
</evidence>
<dbReference type="CDD" id="cd01894">
    <property type="entry name" value="EngA1"/>
    <property type="match status" value="1"/>
</dbReference>
<comment type="caution">
    <text evidence="12">The sequence shown here is derived from an EMBL/GenBank/DDBJ whole genome shotgun (WGS) entry which is preliminary data.</text>
</comment>
<feature type="binding site" evidence="8">
    <location>
        <begin position="292"/>
        <end position="295"/>
    </location>
    <ligand>
        <name>GTP</name>
        <dbReference type="ChEBI" id="CHEBI:37565"/>
        <label>2</label>
    </ligand>
</feature>
<dbReference type="AlphaFoldDB" id="A0A7K0FPB0"/>
<dbReference type="SUPFAM" id="SSF52540">
    <property type="entry name" value="P-loop containing nucleoside triphosphate hydrolases"/>
    <property type="match status" value="2"/>
</dbReference>
<feature type="binding site" evidence="8">
    <location>
        <begin position="180"/>
        <end position="187"/>
    </location>
    <ligand>
        <name>GTP</name>
        <dbReference type="ChEBI" id="CHEBI:37565"/>
        <label>2</label>
    </ligand>
</feature>
<dbReference type="InterPro" id="IPR006073">
    <property type="entry name" value="GTP-bd"/>
</dbReference>
<feature type="domain" description="EngA-type G" evidence="11">
    <location>
        <begin position="3"/>
        <end position="167"/>
    </location>
</feature>
<evidence type="ECO:0000313" key="12">
    <source>
        <dbReference type="EMBL" id="MRX47814.1"/>
    </source>
</evidence>
<dbReference type="Pfam" id="PF01926">
    <property type="entry name" value="MMR_HSR1"/>
    <property type="match status" value="2"/>
</dbReference>
<gene>
    <name evidence="8" type="primary">der</name>
    <name evidence="12" type="ORF">GJJ64_11465</name>
</gene>
<comment type="subunit">
    <text evidence="8">Associates with the 50S ribosomal subunit.</text>
</comment>
<dbReference type="Gene3D" id="3.40.50.300">
    <property type="entry name" value="P-loop containing nucleotide triphosphate hydrolases"/>
    <property type="match status" value="2"/>
</dbReference>
<evidence type="ECO:0000256" key="8">
    <source>
        <dbReference type="HAMAP-Rule" id="MF_00195"/>
    </source>
</evidence>
<organism evidence="12 13">
    <name type="scientific">Pedobacter puniceum</name>
    <dbReference type="NCBI Taxonomy" id="2666136"/>
    <lineage>
        <taxon>Bacteria</taxon>
        <taxon>Pseudomonadati</taxon>
        <taxon>Bacteroidota</taxon>
        <taxon>Sphingobacteriia</taxon>
        <taxon>Sphingobacteriales</taxon>
        <taxon>Sphingobacteriaceae</taxon>
        <taxon>Pedobacter</taxon>
    </lineage>
</organism>
<evidence type="ECO:0000313" key="13">
    <source>
        <dbReference type="Proteomes" id="UP000462931"/>
    </source>
</evidence>
<dbReference type="Pfam" id="PF14714">
    <property type="entry name" value="KH_dom-like"/>
    <property type="match status" value="1"/>
</dbReference>
<dbReference type="CDD" id="cd01895">
    <property type="entry name" value="EngA2"/>
    <property type="match status" value="1"/>
</dbReference>
<dbReference type="RefSeq" id="WP_154287931.1">
    <property type="nucleotide sequence ID" value="NZ_WKJI01000003.1"/>
</dbReference>
<dbReference type="EMBL" id="WKJI01000003">
    <property type="protein sequence ID" value="MRX47814.1"/>
    <property type="molecule type" value="Genomic_DNA"/>
</dbReference>
<dbReference type="NCBIfam" id="TIGR03594">
    <property type="entry name" value="GTPase_EngA"/>
    <property type="match status" value="1"/>
</dbReference>
<comment type="similarity">
    <text evidence="1 8 9 10">Belongs to the TRAFAC class TrmE-Era-EngA-EngB-Septin-like GTPase superfamily. EngA (Der) GTPase family.</text>
</comment>
<evidence type="ECO:0000256" key="2">
    <source>
        <dbReference type="ARBA" id="ARBA00020953"/>
    </source>
</evidence>
<keyword evidence="6 8" id="KW-0342">GTP-binding</keyword>
<evidence type="ECO:0000256" key="10">
    <source>
        <dbReference type="RuleBase" id="RU004481"/>
    </source>
</evidence>
<accession>A0A7K0FPB0</accession>
<dbReference type="InterPro" id="IPR015946">
    <property type="entry name" value="KH_dom-like_a/b"/>
</dbReference>
<evidence type="ECO:0000256" key="6">
    <source>
        <dbReference type="ARBA" id="ARBA00023134"/>
    </source>
</evidence>
<evidence type="ECO:0000256" key="5">
    <source>
        <dbReference type="ARBA" id="ARBA00022741"/>
    </source>
</evidence>
<feature type="binding site" evidence="8">
    <location>
        <begin position="9"/>
        <end position="16"/>
    </location>
    <ligand>
        <name>GTP</name>
        <dbReference type="ChEBI" id="CHEBI:37565"/>
        <label>1</label>
    </ligand>
</feature>
<dbReference type="InterPro" id="IPR032859">
    <property type="entry name" value="KH_dom-like"/>
</dbReference>
<evidence type="ECO:0000256" key="3">
    <source>
        <dbReference type="ARBA" id="ARBA00022517"/>
    </source>
</evidence>
<dbReference type="PRINTS" id="PR00326">
    <property type="entry name" value="GTP1OBG"/>
</dbReference>
<dbReference type="FunFam" id="3.40.50.300:FF:000040">
    <property type="entry name" value="GTPase Der"/>
    <property type="match status" value="1"/>
</dbReference>
<dbReference type="Gene3D" id="3.30.300.20">
    <property type="match status" value="1"/>
</dbReference>
<evidence type="ECO:0000259" key="11">
    <source>
        <dbReference type="PROSITE" id="PS51712"/>
    </source>
</evidence>
<reference evidence="12 13" key="1">
    <citation type="submission" date="2019-11" db="EMBL/GenBank/DDBJ databases">
        <authorList>
            <person name="Cheng Q."/>
            <person name="Yang Z."/>
        </authorList>
    </citation>
    <scope>NUCLEOTIDE SEQUENCE [LARGE SCALE GENOMIC DNA]</scope>
    <source>
        <strain evidence="12 13">HX-22-1</strain>
    </source>
</reference>
<dbReference type="Proteomes" id="UP000462931">
    <property type="component" value="Unassembled WGS sequence"/>
</dbReference>
<keyword evidence="3 8" id="KW-0690">Ribosome biogenesis</keyword>
<comment type="function">
    <text evidence="8 10">GTPase that plays an essential role in the late steps of ribosome biogenesis.</text>
</comment>
<feature type="binding site" evidence="8">
    <location>
        <begin position="56"/>
        <end position="60"/>
    </location>
    <ligand>
        <name>GTP</name>
        <dbReference type="ChEBI" id="CHEBI:37565"/>
        <label>1</label>
    </ligand>
</feature>
<evidence type="ECO:0000256" key="1">
    <source>
        <dbReference type="ARBA" id="ARBA00008279"/>
    </source>
</evidence>
<protein>
    <recommendedName>
        <fullName evidence="2 8">GTPase Der</fullName>
    </recommendedName>
    <alternativeName>
        <fullName evidence="7 8">GTP-binding protein EngA</fullName>
    </alternativeName>
</protein>
<feature type="binding site" evidence="8">
    <location>
        <begin position="227"/>
        <end position="231"/>
    </location>
    <ligand>
        <name>GTP</name>
        <dbReference type="ChEBI" id="CHEBI:37565"/>
        <label>2</label>
    </ligand>
</feature>
<feature type="binding site" evidence="8">
    <location>
        <begin position="119"/>
        <end position="122"/>
    </location>
    <ligand>
        <name>GTP</name>
        <dbReference type="ChEBI" id="CHEBI:37565"/>
        <label>1</label>
    </ligand>
</feature>
<dbReference type="FunFam" id="3.40.50.300:FF:000953">
    <property type="entry name" value="GTPase Der"/>
    <property type="match status" value="1"/>
</dbReference>
<sequence length="433" mass="48756">MSNIVAIVGRPNVGKSTLYNRLTETRKAIVDDMSGVTRDRHYGLAEWTNKNFTVIDTGGYVANSEDVFEAAIREQVLIAIEEATVIIFMVDVTTGITDLDDEIASVLRKSNKPVFVAVNKVDNYQLQSDATEFYSFGLGEIYCISSMSGSGTGDLLDEVAKHLEDDVEESDSLPKFAIVGRPNVGKSSMINALIGKDRNIVTNIAGTTRDSIHIHYNQFGHEFMLIDTAGLRKKTKVRENIEFYSVMRTIKALEEADVVILMIDAAEGIESQDINIFHLAEKNKKGLVLVVNKWDVIEKDHKTAKAFEAKIHEKIAPFTDIPIIFTSVTEKQRIFKTVEAAVKVFENKTKKIPTSKLNDILLPIIENTPPPAIKGKHIKIKYITQINASSPMFAFFCNLPQYIKEPYKRFLENKLREHFDFSGVPIQIFFRQK</sequence>
<evidence type="ECO:0000256" key="4">
    <source>
        <dbReference type="ARBA" id="ARBA00022737"/>
    </source>
</evidence>
<dbReference type="GO" id="GO:0005525">
    <property type="term" value="F:GTP binding"/>
    <property type="evidence" value="ECO:0007669"/>
    <property type="project" value="UniProtKB-UniRule"/>
</dbReference>
<dbReference type="PANTHER" id="PTHR43834">
    <property type="entry name" value="GTPASE DER"/>
    <property type="match status" value="1"/>
</dbReference>
<dbReference type="InterPro" id="IPR016484">
    <property type="entry name" value="GTPase_Der"/>
</dbReference>
<dbReference type="InterPro" id="IPR027417">
    <property type="entry name" value="P-loop_NTPase"/>
</dbReference>
<dbReference type="HAMAP" id="MF_00195">
    <property type="entry name" value="GTPase_Der"/>
    <property type="match status" value="1"/>
</dbReference>
<dbReference type="InterPro" id="IPR005225">
    <property type="entry name" value="Small_GTP-bd"/>
</dbReference>
<name>A0A7K0FPB0_9SPHI</name>
<dbReference type="InterPro" id="IPR031166">
    <property type="entry name" value="G_ENGA"/>
</dbReference>
<dbReference type="GO" id="GO:0042254">
    <property type="term" value="P:ribosome biogenesis"/>
    <property type="evidence" value="ECO:0007669"/>
    <property type="project" value="UniProtKB-KW"/>
</dbReference>